<dbReference type="Gene3D" id="3.30.70.250">
    <property type="entry name" value="Malonyl-CoA ACP transacylase, ACP-binding"/>
    <property type="match status" value="1"/>
</dbReference>
<sequence>MKSAVLFPPLMTLKSGNFLDLYQAFPQVREKFKESSAILGYDLAERFFSEDIAVINQGDIARPSIVTISTALHDMLKETFGSPAYYVGPSLGQMTAIHCSGALSFEDTIRMVKGMCDLEEKDERNKGYGVFFFYNIDCSIMEKNMQIVRESGGYAEPCMYACSNQMIVNGDFDSLDKLAEMAMSQGGLGVTIPFGPPGHCSLLTDVQSKFAEQFMPTISPLRPEPPLISNVDGSAITDGDGVSDEIIGQYVVTVQWYEVLKSLKSKGVEKLFVLGPGQFISKSLQFTDIPFEVETLVTMEEIRGKFPHYVKGQV</sequence>
<dbReference type="Proteomes" id="UP000037405">
    <property type="component" value="Unassembled WGS sequence"/>
</dbReference>
<dbReference type="GO" id="GO:0005829">
    <property type="term" value="C:cytosol"/>
    <property type="evidence" value="ECO:0007669"/>
    <property type="project" value="TreeGrafter"/>
</dbReference>
<dbReference type="GO" id="GO:0004314">
    <property type="term" value="F:[acyl-carrier-protein] S-malonyltransferase activity"/>
    <property type="evidence" value="ECO:0007669"/>
    <property type="project" value="TreeGrafter"/>
</dbReference>
<dbReference type="PANTHER" id="PTHR42681:SF6">
    <property type="entry name" value="BLL0263 PROTEIN"/>
    <property type="match status" value="1"/>
</dbReference>
<dbReference type="SUPFAM" id="SSF52151">
    <property type="entry name" value="FabD/lysophospholipase-like"/>
    <property type="match status" value="1"/>
</dbReference>
<reference evidence="3" key="1">
    <citation type="submission" date="2015-07" db="EMBL/GenBank/DDBJ databases">
        <title>Fjat-14235 jcm11544.</title>
        <authorList>
            <person name="Liu B."/>
            <person name="Wang J."/>
            <person name="Zhu Y."/>
            <person name="Liu G."/>
            <person name="Chen Q."/>
            <person name="Chen Z."/>
            <person name="Lan J."/>
            <person name="Che J."/>
            <person name="Ge C."/>
            <person name="Shi H."/>
            <person name="Pan Z."/>
            <person name="Liu X."/>
        </authorList>
    </citation>
    <scope>NUCLEOTIDE SEQUENCE [LARGE SCALE GENOMIC DNA]</scope>
    <source>
        <strain evidence="3">JCM 11544</strain>
    </source>
</reference>
<dbReference type="InterPro" id="IPR001227">
    <property type="entry name" value="Ac_transferase_dom_sf"/>
</dbReference>
<dbReference type="Gene3D" id="3.40.366.10">
    <property type="entry name" value="Malonyl-Coenzyme A Acyl Carrier Protein, domain 2"/>
    <property type="match status" value="1"/>
</dbReference>
<keyword evidence="3" id="KW-1185">Reference proteome</keyword>
<dbReference type="GO" id="GO:0006633">
    <property type="term" value="P:fatty acid biosynthetic process"/>
    <property type="evidence" value="ECO:0007669"/>
    <property type="project" value="TreeGrafter"/>
</dbReference>
<dbReference type="EMBL" id="LGUE01000004">
    <property type="protein sequence ID" value="KON84879.1"/>
    <property type="molecule type" value="Genomic_DNA"/>
</dbReference>
<dbReference type="SMART" id="SM00827">
    <property type="entry name" value="PKS_AT"/>
    <property type="match status" value="1"/>
</dbReference>
<feature type="domain" description="Malonyl-CoA:ACP transacylase (MAT)" evidence="1">
    <location>
        <begin position="19"/>
        <end position="278"/>
    </location>
</feature>
<gene>
    <name evidence="2" type="ORF">AF331_12815</name>
</gene>
<dbReference type="RefSeq" id="WP_053428482.1">
    <property type="nucleotide sequence ID" value="NZ_LGUE01000004.1"/>
</dbReference>
<protein>
    <submittedName>
        <fullName evidence="2">Malonyl CoA-acyl carrier protein transacylase</fullName>
    </submittedName>
</protein>
<evidence type="ECO:0000259" key="1">
    <source>
        <dbReference type="SMART" id="SM00827"/>
    </source>
</evidence>
<accession>A0A0M0G4W6</accession>
<evidence type="ECO:0000313" key="2">
    <source>
        <dbReference type="EMBL" id="KON84879.1"/>
    </source>
</evidence>
<name>A0A0M0G4W6_9BACI</name>
<comment type="caution">
    <text evidence="2">The sequence shown here is derived from an EMBL/GenBank/DDBJ whole genome shotgun (WGS) entry which is preliminary data.</text>
</comment>
<dbReference type="PATRIC" id="fig|189381.12.peg.2605"/>
<organism evidence="2 3">
    <name type="scientific">Rossellomorea marisflavi</name>
    <dbReference type="NCBI Taxonomy" id="189381"/>
    <lineage>
        <taxon>Bacteria</taxon>
        <taxon>Bacillati</taxon>
        <taxon>Bacillota</taxon>
        <taxon>Bacilli</taxon>
        <taxon>Bacillales</taxon>
        <taxon>Bacillaceae</taxon>
        <taxon>Rossellomorea</taxon>
    </lineage>
</organism>
<proteinExistence type="predicted"/>
<dbReference type="InterPro" id="IPR016035">
    <property type="entry name" value="Acyl_Trfase/lysoPLipase"/>
</dbReference>
<dbReference type="PANTHER" id="PTHR42681">
    <property type="entry name" value="MALONYL-COA-ACYL CARRIER PROTEIN TRANSACYLASE, MITOCHONDRIAL"/>
    <property type="match status" value="1"/>
</dbReference>
<dbReference type="AlphaFoldDB" id="A0A0M0G4W6"/>
<dbReference type="STRING" id="189381.GCA_900166615_01338"/>
<evidence type="ECO:0000313" key="3">
    <source>
        <dbReference type="Proteomes" id="UP000037405"/>
    </source>
</evidence>
<dbReference type="InterPro" id="IPR014043">
    <property type="entry name" value="Acyl_transferase_dom"/>
</dbReference>
<dbReference type="OrthoDB" id="2829092at2"/>
<dbReference type="InterPro" id="IPR050858">
    <property type="entry name" value="Mal-CoA-ACP_Trans/PKS_FabD"/>
</dbReference>